<dbReference type="InterPro" id="IPR025715">
    <property type="entry name" value="FoP_C"/>
</dbReference>
<dbReference type="PANTHER" id="PTHR19965:SF35">
    <property type="entry name" value="RNA ANNEALING PROTEIN YRA1"/>
    <property type="match status" value="1"/>
</dbReference>
<evidence type="ECO:0000256" key="2">
    <source>
        <dbReference type="PROSITE-ProRule" id="PRU00176"/>
    </source>
</evidence>
<evidence type="ECO:0000256" key="1">
    <source>
        <dbReference type="ARBA" id="ARBA00022884"/>
    </source>
</evidence>
<organism evidence="5 6">
    <name type="scientific">Elsinoe ampelina</name>
    <dbReference type="NCBI Taxonomy" id="302913"/>
    <lineage>
        <taxon>Eukaryota</taxon>
        <taxon>Fungi</taxon>
        <taxon>Dikarya</taxon>
        <taxon>Ascomycota</taxon>
        <taxon>Pezizomycotina</taxon>
        <taxon>Dothideomycetes</taxon>
        <taxon>Dothideomycetidae</taxon>
        <taxon>Myriangiales</taxon>
        <taxon>Elsinoaceae</taxon>
        <taxon>Elsinoe</taxon>
    </lineage>
</organism>
<dbReference type="InterPro" id="IPR000504">
    <property type="entry name" value="RRM_dom"/>
</dbReference>
<dbReference type="InterPro" id="IPR035979">
    <property type="entry name" value="RBD_domain_sf"/>
</dbReference>
<dbReference type="SMART" id="SM01218">
    <property type="entry name" value="FoP_duplication"/>
    <property type="match status" value="1"/>
</dbReference>
<sequence>MSSKLDQSLEEIAGGRRSTRPNARRNRKSGTVAPVGGVAKKTAPKPAKAIPTGPRAPAVVPSKGPSKIIVSNLPDDVTEQQIKEYFSSTVGPVRSALINYTKTGKSTGVATIVFQKSNSAAEAAKAYNGVKVDNRPMRIEVIVDAGSVAAPPAPKGLKDRIAAPKSAAPKNAAAAKPKAAGGKPVNGAAPAGDQNGRRAKKPRNARPKKKTAEELDADMADYFEPGTAGAAPAASTNGAAPAAAAAPSGGEAAMEDEIM</sequence>
<dbReference type="Pfam" id="PF00076">
    <property type="entry name" value="RRM_1"/>
    <property type="match status" value="1"/>
</dbReference>
<dbReference type="InterPro" id="IPR012677">
    <property type="entry name" value="Nucleotide-bd_a/b_plait_sf"/>
</dbReference>
<dbReference type="SUPFAM" id="SSF54928">
    <property type="entry name" value="RNA-binding domain, RBD"/>
    <property type="match status" value="1"/>
</dbReference>
<evidence type="ECO:0000256" key="3">
    <source>
        <dbReference type="SAM" id="MobiDB-lite"/>
    </source>
</evidence>
<dbReference type="PROSITE" id="PS50102">
    <property type="entry name" value="RRM"/>
    <property type="match status" value="1"/>
</dbReference>
<dbReference type="GO" id="GO:0005634">
    <property type="term" value="C:nucleus"/>
    <property type="evidence" value="ECO:0007669"/>
    <property type="project" value="TreeGrafter"/>
</dbReference>
<dbReference type="OrthoDB" id="346839at2759"/>
<feature type="region of interest" description="Disordered" evidence="3">
    <location>
        <begin position="1"/>
        <end position="65"/>
    </location>
</feature>
<name>A0A6A6GNN1_9PEZI</name>
<evidence type="ECO:0000313" key="5">
    <source>
        <dbReference type="EMBL" id="KAF2226963.1"/>
    </source>
</evidence>
<dbReference type="PANTHER" id="PTHR19965">
    <property type="entry name" value="RNA AND EXPORT FACTOR BINDING PROTEIN"/>
    <property type="match status" value="1"/>
</dbReference>
<dbReference type="EMBL" id="ML992502">
    <property type="protein sequence ID" value="KAF2226963.1"/>
    <property type="molecule type" value="Genomic_DNA"/>
</dbReference>
<protein>
    <recommendedName>
        <fullName evidence="4">RRM domain-containing protein</fullName>
    </recommendedName>
</protein>
<reference evidence="6" key="1">
    <citation type="journal article" date="2020" name="Stud. Mycol.">
        <title>101 Dothideomycetes genomes: A test case for predicting lifestyles and emergence of pathogens.</title>
        <authorList>
            <person name="Haridas S."/>
            <person name="Albert R."/>
            <person name="Binder M."/>
            <person name="Bloem J."/>
            <person name="LaButti K."/>
            <person name="Salamov A."/>
            <person name="Andreopoulos B."/>
            <person name="Baker S."/>
            <person name="Barry K."/>
            <person name="Bills G."/>
            <person name="Bluhm B."/>
            <person name="Cannon C."/>
            <person name="Castanera R."/>
            <person name="Culley D."/>
            <person name="Daum C."/>
            <person name="Ezra D."/>
            <person name="Gonzalez J."/>
            <person name="Henrissat B."/>
            <person name="Kuo A."/>
            <person name="Liang C."/>
            <person name="Lipzen A."/>
            <person name="Lutzoni F."/>
            <person name="Magnuson J."/>
            <person name="Mondo S."/>
            <person name="Nolan M."/>
            <person name="Ohm R."/>
            <person name="Pangilinan J."/>
            <person name="Park H.-J."/>
            <person name="Ramirez L."/>
            <person name="Alfaro M."/>
            <person name="Sun H."/>
            <person name="Tritt A."/>
            <person name="Yoshinaga Y."/>
            <person name="Zwiers L.-H."/>
            <person name="Turgeon B."/>
            <person name="Goodwin S."/>
            <person name="Spatafora J."/>
            <person name="Crous P."/>
            <person name="Grigoriev I."/>
        </authorList>
    </citation>
    <scope>NUCLEOTIDE SEQUENCE [LARGE SCALE GENOMIC DNA]</scope>
    <source>
        <strain evidence="6">CECT 20119</strain>
    </source>
</reference>
<dbReference type="GO" id="GO:0003729">
    <property type="term" value="F:mRNA binding"/>
    <property type="evidence" value="ECO:0007669"/>
    <property type="project" value="TreeGrafter"/>
</dbReference>
<feature type="compositionally biased region" description="Low complexity" evidence="3">
    <location>
        <begin position="39"/>
        <end position="53"/>
    </location>
</feature>
<evidence type="ECO:0000259" key="4">
    <source>
        <dbReference type="PROSITE" id="PS50102"/>
    </source>
</evidence>
<gene>
    <name evidence="5" type="ORF">BDZ85DRAFT_278875</name>
</gene>
<proteinExistence type="predicted"/>
<dbReference type="Proteomes" id="UP000799538">
    <property type="component" value="Unassembled WGS sequence"/>
</dbReference>
<feature type="compositionally biased region" description="Basic residues" evidence="3">
    <location>
        <begin position="197"/>
        <end position="209"/>
    </location>
</feature>
<feature type="domain" description="RRM" evidence="4">
    <location>
        <begin position="66"/>
        <end position="144"/>
    </location>
</feature>
<keyword evidence="6" id="KW-1185">Reference proteome</keyword>
<evidence type="ECO:0000313" key="6">
    <source>
        <dbReference type="Proteomes" id="UP000799538"/>
    </source>
</evidence>
<dbReference type="SMART" id="SM00360">
    <property type="entry name" value="RRM"/>
    <property type="match status" value="1"/>
</dbReference>
<dbReference type="AlphaFoldDB" id="A0A6A6GNN1"/>
<accession>A0A6A6GNN1</accession>
<feature type="compositionally biased region" description="Low complexity" evidence="3">
    <location>
        <begin position="224"/>
        <end position="252"/>
    </location>
</feature>
<feature type="compositionally biased region" description="Basic residues" evidence="3">
    <location>
        <begin position="17"/>
        <end position="28"/>
    </location>
</feature>
<keyword evidence="1 2" id="KW-0694">RNA-binding</keyword>
<feature type="compositionally biased region" description="Low complexity" evidence="3">
    <location>
        <begin position="163"/>
        <end position="192"/>
    </location>
</feature>
<dbReference type="Gene3D" id="3.30.70.330">
    <property type="match status" value="1"/>
</dbReference>
<feature type="region of interest" description="Disordered" evidence="3">
    <location>
        <begin position="149"/>
        <end position="259"/>
    </location>
</feature>
<dbReference type="InterPro" id="IPR051229">
    <property type="entry name" value="ALYREF_mRNA_export"/>
</dbReference>